<keyword evidence="5" id="KW-1185">Reference proteome</keyword>
<feature type="signal peptide" evidence="2">
    <location>
        <begin position="1"/>
        <end position="32"/>
    </location>
</feature>
<dbReference type="InterPro" id="IPR008503">
    <property type="entry name" value="Asp_endopeptidase"/>
</dbReference>
<organism evidence="4 5">
    <name type="scientific">Billgrantia ethanolica</name>
    <dbReference type="NCBI Taxonomy" id="2733486"/>
    <lineage>
        <taxon>Bacteria</taxon>
        <taxon>Pseudomonadati</taxon>
        <taxon>Pseudomonadota</taxon>
        <taxon>Gammaproteobacteria</taxon>
        <taxon>Oceanospirillales</taxon>
        <taxon>Halomonadaceae</taxon>
        <taxon>Billgrantia</taxon>
    </lineage>
</organism>
<gene>
    <name evidence="4" type="ORF">HOP53_15975</name>
</gene>
<accession>A0ABS9A956</accession>
<dbReference type="PANTHER" id="PTHR38037:SF2">
    <property type="entry name" value="ATP-DEPENDENT ZINC PROTEASE DOMAIN-CONTAINING PROTEIN-RELATED"/>
    <property type="match status" value="1"/>
</dbReference>
<dbReference type="InterPro" id="IPR021109">
    <property type="entry name" value="Peptidase_aspartic_dom_sf"/>
</dbReference>
<reference evidence="4 5" key="1">
    <citation type="journal article" date="2021" name="Front. Microbiol.">
        <title>Aerobic Denitrification and Heterotrophic Sulfur Oxidation in the Genus Halomonas Revealed by Six Novel Species Characterizations and Genome-Based Analysis.</title>
        <authorList>
            <person name="Wang L."/>
            <person name="Shao Z."/>
        </authorList>
    </citation>
    <scope>NUCLEOTIDE SEQUENCE [LARGE SCALE GENOMIC DNA]</scope>
    <source>
        <strain evidence="4 5">MCCC 1A11081</strain>
    </source>
</reference>
<evidence type="ECO:0000313" key="5">
    <source>
        <dbReference type="Proteomes" id="UP001320168"/>
    </source>
</evidence>
<feature type="chain" id="PRO_5045404723" evidence="2">
    <location>
        <begin position="33"/>
        <end position="212"/>
    </location>
</feature>
<feature type="domain" description="Retropepsin-like aspartic endopeptidase" evidence="3">
    <location>
        <begin position="37"/>
        <end position="171"/>
    </location>
</feature>
<dbReference type="Gene3D" id="2.40.70.10">
    <property type="entry name" value="Acid Proteases"/>
    <property type="match status" value="1"/>
</dbReference>
<keyword evidence="4" id="KW-0645">Protease</keyword>
<dbReference type="GO" id="GO:0008233">
    <property type="term" value="F:peptidase activity"/>
    <property type="evidence" value="ECO:0007669"/>
    <property type="project" value="UniProtKB-KW"/>
</dbReference>
<dbReference type="EMBL" id="JABFTX010000003">
    <property type="protein sequence ID" value="MCE8004329.1"/>
    <property type="molecule type" value="Genomic_DNA"/>
</dbReference>
<name>A0ABS9A956_9GAMM</name>
<dbReference type="PANTHER" id="PTHR38037">
    <property type="entry name" value="ZN_PROTEASE DOMAIN-CONTAINING PROTEIN"/>
    <property type="match status" value="1"/>
</dbReference>
<protein>
    <submittedName>
        <fullName evidence="4">ATP-dependent zinc protease</fullName>
    </submittedName>
</protein>
<evidence type="ECO:0000256" key="2">
    <source>
        <dbReference type="SAM" id="SignalP"/>
    </source>
</evidence>
<evidence type="ECO:0000313" key="4">
    <source>
        <dbReference type="EMBL" id="MCE8004329.1"/>
    </source>
</evidence>
<comment type="caution">
    <text evidence="4">The sequence shown here is derived from an EMBL/GenBank/DDBJ whole genome shotgun (WGS) entry which is preliminary data.</text>
</comment>
<keyword evidence="2" id="KW-0732">Signal</keyword>
<keyword evidence="4" id="KW-0378">Hydrolase</keyword>
<dbReference type="RefSeq" id="WP_234270943.1">
    <property type="nucleotide sequence ID" value="NZ_JABFTX010000003.1"/>
</dbReference>
<sequence length="212" mass="24034">MKSVYRKDPARKLRNRLLATVGALLLAAPAMAEEPVVFGWVEKSTLEPWGVEVKAKLDSGALTSSLDARDIETFDKNGEEWVRFRLELTDEASGEPFEESLELPLYRDIRVRGAGGRDERPVVLMKICMGDTIHEEQFSLRDREEMHYPLLLGRRTIGHLGLLDVTRTFLNSPDCGDDAEVMRYESEDEGDIEDDDVEDDDVEDDDVEDDEA</sequence>
<evidence type="ECO:0000256" key="1">
    <source>
        <dbReference type="SAM" id="MobiDB-lite"/>
    </source>
</evidence>
<dbReference type="Pfam" id="PF05618">
    <property type="entry name" value="Zn_protease"/>
    <property type="match status" value="1"/>
</dbReference>
<evidence type="ECO:0000259" key="3">
    <source>
        <dbReference type="Pfam" id="PF05618"/>
    </source>
</evidence>
<proteinExistence type="predicted"/>
<feature type="region of interest" description="Disordered" evidence="1">
    <location>
        <begin position="183"/>
        <end position="212"/>
    </location>
</feature>
<dbReference type="Proteomes" id="UP001320168">
    <property type="component" value="Unassembled WGS sequence"/>
</dbReference>
<dbReference type="SUPFAM" id="SSF50630">
    <property type="entry name" value="Acid proteases"/>
    <property type="match status" value="1"/>
</dbReference>
<dbReference type="GO" id="GO:0006508">
    <property type="term" value="P:proteolysis"/>
    <property type="evidence" value="ECO:0007669"/>
    <property type="project" value="UniProtKB-KW"/>
</dbReference>
<feature type="compositionally biased region" description="Acidic residues" evidence="1">
    <location>
        <begin position="186"/>
        <end position="212"/>
    </location>
</feature>